<evidence type="ECO:0000313" key="1">
    <source>
        <dbReference type="EMBL" id="OQW98739.1"/>
    </source>
</evidence>
<proteinExistence type="predicted"/>
<accession>A0A1Y1Q7R5</accession>
<organism evidence="1 2">
    <name type="scientific">Thiothrix lacustris</name>
    <dbReference type="NCBI Taxonomy" id="525917"/>
    <lineage>
        <taxon>Bacteria</taxon>
        <taxon>Pseudomonadati</taxon>
        <taxon>Pseudomonadota</taxon>
        <taxon>Gammaproteobacteria</taxon>
        <taxon>Thiotrichales</taxon>
        <taxon>Thiotrichaceae</taxon>
        <taxon>Thiothrix</taxon>
    </lineage>
</organism>
<comment type="caution">
    <text evidence="1">The sequence shown here is derived from an EMBL/GenBank/DDBJ whole genome shotgun (WGS) entry which is preliminary data.</text>
</comment>
<sequence>MQQQHHAAPDAVIYDVDVLTQEEYQEQQADRLMQDVFSGEENAEKTGNLITRFVTSYEQHKHDMPLNQWLMQEFRQYPTIWADEAELANTAREIILTVESNNAAKASLHEHLEKGKSRESWLAKRIEEGASAAGVTNVGAYAGQIETALSNANEGMAKTIFTKSGTINMGRNLDGFIAEQHHADTFNIDAVAKGSEYRAKVLVPEGKAYAENSMDIGIYDKNGKLVRRYQSKYGQDAESSGKLFEKGDYRGQRKLGPEGHGYEERIEIDGVSSKPLTKEQAKTVQKKAQLEAEIKQYDWNDASRIAIAKNIGKQALVGAAFTASMQGTRILGRRVWNKITGKQNPPASDDLKEFFESSLKSTAHISIQVAVSGAVVVAAKSGWFGALMKNSPAGRIVIATYVAMENAKILYKFSKGEISGVEALDAMGCTTVSTVVSLVGAAEGAVIGATWGVAFGPVGIAVGGLVGSIVGGMAGRFVGETVYEDGKRIMQTAYNWLKNYMNKNKANNINSHYMGIYQSLVNWL</sequence>
<protein>
    <recommendedName>
        <fullName evidence="3">Glycine zipper domain-containing protein</fullName>
    </recommendedName>
</protein>
<evidence type="ECO:0000313" key="2">
    <source>
        <dbReference type="Proteomes" id="UP000192491"/>
    </source>
</evidence>
<dbReference type="Proteomes" id="UP000192491">
    <property type="component" value="Unassembled WGS sequence"/>
</dbReference>
<name>A0A1Y1Q7R5_9GAMM</name>
<reference evidence="1 2" key="1">
    <citation type="submission" date="2017-01" db="EMBL/GenBank/DDBJ databases">
        <title>Novel large sulfur bacteria in the metagenomes of groundwater-fed chemosynthetic microbial mats in the Lake Huron basin.</title>
        <authorList>
            <person name="Sharrar A.M."/>
            <person name="Flood B.E."/>
            <person name="Bailey J.V."/>
            <person name="Jones D.S."/>
            <person name="Biddanda B."/>
            <person name="Ruberg S.A."/>
            <person name="Marcus D.N."/>
            <person name="Dick G.J."/>
        </authorList>
    </citation>
    <scope>NUCLEOTIDE SEQUENCE [LARGE SCALE GENOMIC DNA]</scope>
    <source>
        <strain evidence="1">A8</strain>
    </source>
</reference>
<gene>
    <name evidence="1" type="ORF">BWK73_51850</name>
</gene>
<dbReference type="AlphaFoldDB" id="A0A1Y1Q7R5"/>
<dbReference type="EMBL" id="MTEJ01000737">
    <property type="protein sequence ID" value="OQW98739.1"/>
    <property type="molecule type" value="Genomic_DNA"/>
</dbReference>
<evidence type="ECO:0008006" key="3">
    <source>
        <dbReference type="Google" id="ProtNLM"/>
    </source>
</evidence>